<protein>
    <submittedName>
        <fullName evidence="3">Glycoside hydrolase family 95 protein</fullName>
    </submittedName>
</protein>
<evidence type="ECO:0000259" key="2">
    <source>
        <dbReference type="Pfam" id="PF22124"/>
    </source>
</evidence>
<dbReference type="AlphaFoldDB" id="A0AAJ6GS01"/>
<dbReference type="PANTHER" id="PTHR31084:SF0">
    <property type="entry name" value="ALPHA-L-FUCOSIDASE 2"/>
    <property type="match status" value="1"/>
</dbReference>
<dbReference type="InterPro" id="IPR008928">
    <property type="entry name" value="6-hairpin_glycosidase_sf"/>
</dbReference>
<evidence type="ECO:0000313" key="4">
    <source>
        <dbReference type="Proteomes" id="UP001228059"/>
    </source>
</evidence>
<dbReference type="InterPro" id="IPR027414">
    <property type="entry name" value="GH95_N_dom"/>
</dbReference>
<dbReference type="Gene3D" id="1.50.10.10">
    <property type="match status" value="1"/>
</dbReference>
<dbReference type="Proteomes" id="UP001228059">
    <property type="component" value="Chromosome"/>
</dbReference>
<evidence type="ECO:0000259" key="1">
    <source>
        <dbReference type="Pfam" id="PF14498"/>
    </source>
</evidence>
<feature type="domain" description="Glycosyl hydrolase family 95 catalytic" evidence="2">
    <location>
        <begin position="307"/>
        <end position="703"/>
    </location>
</feature>
<organism evidence="3 4">
    <name type="scientific">Xanthomonas oryzae pv. leersiae</name>
    <dbReference type="NCBI Taxonomy" id="3112258"/>
    <lineage>
        <taxon>Bacteria</taxon>
        <taxon>Pseudomonadati</taxon>
        <taxon>Pseudomonadota</taxon>
        <taxon>Gammaproteobacteria</taxon>
        <taxon>Lysobacterales</taxon>
        <taxon>Lysobacteraceae</taxon>
        <taxon>Xanthomonas</taxon>
    </lineage>
</organism>
<dbReference type="PIRSF" id="PIRSF007663">
    <property type="entry name" value="UCP007663"/>
    <property type="match status" value="1"/>
</dbReference>
<dbReference type="SUPFAM" id="SSF48208">
    <property type="entry name" value="Six-hairpin glycosidases"/>
    <property type="match status" value="1"/>
</dbReference>
<gene>
    <name evidence="3" type="ORF">QN060_13025</name>
</gene>
<dbReference type="FunFam" id="2.70.98.50:FF:000002">
    <property type="entry name" value="Glycoside hydrolase family 95"/>
    <property type="match status" value="1"/>
</dbReference>
<dbReference type="Pfam" id="PF14498">
    <property type="entry name" value="Glyco_hyd_65N_2"/>
    <property type="match status" value="1"/>
</dbReference>
<dbReference type="InterPro" id="IPR016518">
    <property type="entry name" value="Alpha-L-fucosidase"/>
</dbReference>
<dbReference type="GO" id="GO:0004560">
    <property type="term" value="F:alpha-L-fucosidase activity"/>
    <property type="evidence" value="ECO:0007669"/>
    <property type="project" value="InterPro"/>
</dbReference>
<dbReference type="InterPro" id="IPR054363">
    <property type="entry name" value="GH95_cat"/>
</dbReference>
<name>A0AAJ6GS01_9XANT</name>
<evidence type="ECO:0000313" key="3">
    <source>
        <dbReference type="EMBL" id="WIX05199.1"/>
    </source>
</evidence>
<dbReference type="RefSeq" id="WP_285956464.1">
    <property type="nucleotide sequence ID" value="NZ_CP127225.1"/>
</dbReference>
<accession>A0AAJ6GS01</accession>
<dbReference type="PANTHER" id="PTHR31084">
    <property type="entry name" value="ALPHA-L-FUCOSIDASE 2"/>
    <property type="match status" value="1"/>
</dbReference>
<feature type="domain" description="Glycosyl hydrolase family 95 N-terminal" evidence="1">
    <location>
        <begin position="47"/>
        <end position="280"/>
    </location>
</feature>
<dbReference type="EMBL" id="CP127225">
    <property type="protein sequence ID" value="WIX05199.1"/>
    <property type="molecule type" value="Genomic_DNA"/>
</dbReference>
<dbReference type="Pfam" id="PF22124">
    <property type="entry name" value="Glyco_hydro_95_cat"/>
    <property type="match status" value="1"/>
</dbReference>
<sequence length="767" mass="84377">MLTRRELCKATGDAIAVLGAVPAATQAAQSSKKAVLPPVAAAEALQLWYPQPANEWVEALPVGNGRLGAMVWGGIAHERLQLNEDTLYAGGPYDATRPDALAALPQVRALIFAGRYAEVEQLADAKLLSRPLKQMPYQPLGDLLLDFDRADGISDYRRQLDLDTAVATTTFRSGGAVHRREVFVSAHAQCVVVRLSCDHPGGISLRVGIDSPQNGEVTAEQGGLLFSGRSGSCAGIEGKLRFALRVLPQVTGGKRSQVRDRLRIDAADEVVLLLSAATSDQRVDTVDGDPLALTAASLRKAAKLEFPALLRAHLADHQRLFRRVAIDLGSSDAVQLSNNERVQRFAEGDGPALAALYHQYGRYLLICSSRPCTQPANLQGIWNDLMQPPWESKYTININTEMNYWPSEANALHECVEPLEAMWFDLARTGAHTAKAMYDAPAWVVHNNTDLWRQAGPIDGAKWSLWPMGGVWLLQQLWHRWDYGRDRADLSTIYPLFKGAAEFFVATLLRDPQTGAMVTNPSMSPENQHLFGAALCAVPTMDAQMLRDLFAQCIAMRKLLGVDADLAQQLAALRERLPPNRIGKAGQLQEWQQDGDMQAPEIHHRHVSHLYALHPSSQIKPRDPPELAAAARRSLEIRGDNATGWGLGWRLNLWARPADGEHAYRILQLLISPDRTYPNLLDAYPPFQIDGNFGGTAGITEMLLQRWAGSVLLLPALPKAWPRGSVRDVRVRGGRYQLSDAGQTLDLDLGAGHTQRVGLNNNRWVTQ</sequence>
<reference evidence="3 4" key="1">
    <citation type="submission" date="2023-05" db="EMBL/GenBank/DDBJ databases">
        <title>Complete Genome Resource of Xanthomonas oryzae pv. leersiae Strain YNJC Isolated From Plateau Japonica Rice in Southwest China.</title>
        <authorList>
            <person name="Aa X."/>
            <person name="Mei L."/>
            <person name="Liu P."/>
            <person name="Yang Y."/>
            <person name="Tang C."/>
            <person name="Zhang F."/>
            <person name="Dong C."/>
            <person name="Wang B."/>
            <person name="Chen X."/>
            <person name="Dai L."/>
        </authorList>
    </citation>
    <scope>NUCLEOTIDE SEQUENCE [LARGE SCALE GENOMIC DNA]</scope>
    <source>
        <strain evidence="3 4">YNJC</strain>
    </source>
</reference>
<proteinExistence type="predicted"/>
<keyword evidence="3" id="KW-0378">Hydrolase</keyword>
<dbReference type="Gene3D" id="2.70.98.50">
    <property type="entry name" value="putative glycoside hydrolase family protein from bacillus halodurans"/>
    <property type="match status" value="1"/>
</dbReference>
<dbReference type="InterPro" id="IPR012341">
    <property type="entry name" value="6hp_glycosidase-like_sf"/>
</dbReference>
<dbReference type="GO" id="GO:0005975">
    <property type="term" value="P:carbohydrate metabolic process"/>
    <property type="evidence" value="ECO:0007669"/>
    <property type="project" value="InterPro"/>
</dbReference>